<gene>
    <name evidence="1" type="ORF">MELLADRAFT_116215</name>
</gene>
<dbReference type="AlphaFoldDB" id="F4RIZ0"/>
<dbReference type="SUPFAM" id="SSF52047">
    <property type="entry name" value="RNI-like"/>
    <property type="match status" value="1"/>
</dbReference>
<evidence type="ECO:0000313" key="2">
    <source>
        <dbReference type="Proteomes" id="UP000001072"/>
    </source>
</evidence>
<keyword evidence="2" id="KW-1185">Reference proteome</keyword>
<dbReference type="GeneID" id="18925773"/>
<dbReference type="Gene3D" id="3.80.10.10">
    <property type="entry name" value="Ribonuclease Inhibitor"/>
    <property type="match status" value="1"/>
</dbReference>
<evidence type="ECO:0008006" key="3">
    <source>
        <dbReference type="Google" id="ProtNLM"/>
    </source>
</evidence>
<accession>F4RIZ0</accession>
<protein>
    <recommendedName>
        <fullName evidence="3">F-box domain-containing protein</fullName>
    </recommendedName>
</protein>
<evidence type="ECO:0000313" key="1">
    <source>
        <dbReference type="EMBL" id="EGG07747.1"/>
    </source>
</evidence>
<dbReference type="RefSeq" id="XP_007409079.1">
    <property type="nucleotide sequence ID" value="XM_007409017.1"/>
</dbReference>
<dbReference type="EMBL" id="GL883103">
    <property type="protein sequence ID" value="EGG07747.1"/>
    <property type="molecule type" value="Genomic_DNA"/>
</dbReference>
<reference evidence="2" key="1">
    <citation type="journal article" date="2011" name="Proc. Natl. Acad. Sci. U.S.A.">
        <title>Obligate biotrophy features unraveled by the genomic analysis of rust fungi.</title>
        <authorList>
            <person name="Duplessis S."/>
            <person name="Cuomo C.A."/>
            <person name="Lin Y.-C."/>
            <person name="Aerts A."/>
            <person name="Tisserant E."/>
            <person name="Veneault-Fourrey C."/>
            <person name="Joly D.L."/>
            <person name="Hacquard S."/>
            <person name="Amselem J."/>
            <person name="Cantarel B.L."/>
            <person name="Chiu R."/>
            <person name="Coutinho P.M."/>
            <person name="Feau N."/>
            <person name="Field M."/>
            <person name="Frey P."/>
            <person name="Gelhaye E."/>
            <person name="Goldberg J."/>
            <person name="Grabherr M.G."/>
            <person name="Kodira C.D."/>
            <person name="Kohler A."/>
            <person name="Kuees U."/>
            <person name="Lindquist E.A."/>
            <person name="Lucas S.M."/>
            <person name="Mago R."/>
            <person name="Mauceli E."/>
            <person name="Morin E."/>
            <person name="Murat C."/>
            <person name="Pangilinan J.L."/>
            <person name="Park R."/>
            <person name="Pearson M."/>
            <person name="Quesneville H."/>
            <person name="Rouhier N."/>
            <person name="Sakthikumar S."/>
            <person name="Salamov A.A."/>
            <person name="Schmutz J."/>
            <person name="Selles B."/>
            <person name="Shapiro H."/>
            <person name="Tanguay P."/>
            <person name="Tuskan G.A."/>
            <person name="Henrissat B."/>
            <person name="Van de Peer Y."/>
            <person name="Rouze P."/>
            <person name="Ellis J.G."/>
            <person name="Dodds P.N."/>
            <person name="Schein J.E."/>
            <person name="Zhong S."/>
            <person name="Hamelin R.C."/>
            <person name="Grigoriev I.V."/>
            <person name="Szabo L.J."/>
            <person name="Martin F."/>
        </authorList>
    </citation>
    <scope>NUCLEOTIDE SEQUENCE [LARGE SCALE GENOMIC DNA]</scope>
    <source>
        <strain evidence="2">98AG31 / pathotype 3-4-7</strain>
    </source>
</reference>
<dbReference type="VEuPathDB" id="FungiDB:MELLADRAFT_116215"/>
<sequence length="458" mass="53573">MPSSDRTAQLGIWRDIVASLHENTKPADDRLDSIRQCFNELDSEGFIWSKESIFGIFTELGLSKISHGRLSPLNNSQGHEVSSVKVKDITQIEKSKHKSRPVGLADLPIEVFYKILEQLDFIAVDEVWKIYKEKLERRVMITGPVYGNYMTYLHRNSPILNSTQSFSLTSRQIYSLCRPWLWRKLEFPSSLPAPIDLWTEDILVRQGAHVQTLKVMLSKNCSKPPGQFAKEEPFYDNLSPLYYVDRLELYQSKDQQKPGDGSFGFNLSQLKSLSKLTLWQIEDIDVNWCLYNWPRTITKLMILECGDLSLSSAHQIIHHIAPHLTKLDLKFSYKLDGDSWEIDPSWDTEKKFSLPFLTELSLSTRNAHLLESFQDCKYLRRLEWTYRTSKHCRSLNMMLFNNTWPQLKILYATHHWRLRLPALDPRLQEIEDQLTVLEKHFEQANMEGFIRRPNFFGQ</sequence>
<dbReference type="KEGG" id="mlr:MELLADRAFT_116215"/>
<dbReference type="InterPro" id="IPR032675">
    <property type="entry name" value="LRR_dom_sf"/>
</dbReference>
<dbReference type="InParanoid" id="F4RIZ0"/>
<dbReference type="Proteomes" id="UP000001072">
    <property type="component" value="Unassembled WGS sequence"/>
</dbReference>
<organism evidence="2">
    <name type="scientific">Melampsora larici-populina (strain 98AG31 / pathotype 3-4-7)</name>
    <name type="common">Poplar leaf rust fungus</name>
    <dbReference type="NCBI Taxonomy" id="747676"/>
    <lineage>
        <taxon>Eukaryota</taxon>
        <taxon>Fungi</taxon>
        <taxon>Dikarya</taxon>
        <taxon>Basidiomycota</taxon>
        <taxon>Pucciniomycotina</taxon>
        <taxon>Pucciniomycetes</taxon>
        <taxon>Pucciniales</taxon>
        <taxon>Melampsoraceae</taxon>
        <taxon>Melampsora</taxon>
    </lineage>
</organism>
<name>F4RIZ0_MELLP</name>
<proteinExistence type="predicted"/>
<dbReference type="HOGENOM" id="CLU_038719_0_0_1"/>